<sequence length="95" mass="10236">MAPKLELPNAAAIMWLVLFSLIRPVEANDAGNALALVAVIVVSMVGVCACLGWYALSDFPSNMEKCSLECVWKAVGVKQTLPCHVQHAGCCPRMY</sequence>
<organism evidence="3 4">
    <name type="scientific">Takifugu rubripes</name>
    <name type="common">Japanese pufferfish</name>
    <name type="synonym">Fugu rubripes</name>
    <dbReference type="NCBI Taxonomy" id="31033"/>
    <lineage>
        <taxon>Eukaryota</taxon>
        <taxon>Metazoa</taxon>
        <taxon>Chordata</taxon>
        <taxon>Craniata</taxon>
        <taxon>Vertebrata</taxon>
        <taxon>Euteleostomi</taxon>
        <taxon>Actinopterygii</taxon>
        <taxon>Neopterygii</taxon>
        <taxon>Teleostei</taxon>
        <taxon>Neoteleostei</taxon>
        <taxon>Acanthomorphata</taxon>
        <taxon>Eupercaria</taxon>
        <taxon>Tetraodontiformes</taxon>
        <taxon>Tetradontoidea</taxon>
        <taxon>Tetraodontidae</taxon>
        <taxon>Takifugu</taxon>
    </lineage>
</organism>
<reference evidence="3" key="3">
    <citation type="submission" date="2025-09" db="UniProtKB">
        <authorList>
            <consortium name="Ensembl"/>
        </authorList>
    </citation>
    <scope>IDENTIFICATION</scope>
</reference>
<feature type="chain" id="PRO_5025665191" evidence="2">
    <location>
        <begin position="28"/>
        <end position="95"/>
    </location>
</feature>
<keyword evidence="1" id="KW-0812">Transmembrane</keyword>
<feature type="signal peptide" evidence="2">
    <location>
        <begin position="1"/>
        <end position="27"/>
    </location>
</feature>
<keyword evidence="2" id="KW-0732">Signal</keyword>
<proteinExistence type="predicted"/>
<accession>A0A3B5JYE4</accession>
<keyword evidence="4" id="KW-1185">Reference proteome</keyword>
<dbReference type="AlphaFoldDB" id="A0A3B5JYE4"/>
<protein>
    <submittedName>
        <fullName evidence="3">Uncharacterized protein</fullName>
    </submittedName>
</protein>
<keyword evidence="1" id="KW-0472">Membrane</keyword>
<evidence type="ECO:0000313" key="3">
    <source>
        <dbReference type="Ensembl" id="ENSTRUP00000048597.2"/>
    </source>
</evidence>
<reference evidence="3 4" key="1">
    <citation type="journal article" date="2011" name="Genome Biol. Evol.">
        <title>Integration of the genetic map and genome assembly of fugu facilitates insights into distinct features of genome evolution in teleosts and mammals.</title>
        <authorList>
            <person name="Kai W."/>
            <person name="Kikuchi K."/>
            <person name="Tohari S."/>
            <person name="Chew A.K."/>
            <person name="Tay A."/>
            <person name="Fujiwara A."/>
            <person name="Hosoya S."/>
            <person name="Suetake H."/>
            <person name="Naruse K."/>
            <person name="Brenner S."/>
            <person name="Suzuki Y."/>
            <person name="Venkatesh B."/>
        </authorList>
    </citation>
    <scope>NUCLEOTIDE SEQUENCE [LARGE SCALE GENOMIC DNA]</scope>
</reference>
<feature type="transmembrane region" description="Helical" evidence="1">
    <location>
        <begin position="37"/>
        <end position="56"/>
    </location>
</feature>
<dbReference type="InterPro" id="IPR031742">
    <property type="entry name" value="DUF4730"/>
</dbReference>
<keyword evidence="1" id="KW-1133">Transmembrane helix</keyword>
<dbReference type="InParanoid" id="A0A3B5JYE4"/>
<dbReference type="GeneTree" id="ENSGT01120000271982"/>
<dbReference type="Pfam" id="PF15873">
    <property type="entry name" value="DUF4730"/>
    <property type="match status" value="1"/>
</dbReference>
<dbReference type="Ensembl" id="ENSTRUT00000058346.2">
    <property type="protein sequence ID" value="ENSTRUP00000048597.2"/>
    <property type="gene ID" value="ENSTRUG00000021002.2"/>
</dbReference>
<name>A0A3B5JYE4_TAKRU</name>
<dbReference type="Proteomes" id="UP000005226">
    <property type="component" value="Chromosome 18"/>
</dbReference>
<dbReference type="PANTHER" id="PTHR36878:SF1">
    <property type="entry name" value="SMALL INTEGRAL MEMBRANE PROTEIN 30"/>
    <property type="match status" value="1"/>
</dbReference>
<evidence type="ECO:0000256" key="2">
    <source>
        <dbReference type="SAM" id="SignalP"/>
    </source>
</evidence>
<evidence type="ECO:0000256" key="1">
    <source>
        <dbReference type="SAM" id="Phobius"/>
    </source>
</evidence>
<reference evidence="3" key="2">
    <citation type="submission" date="2025-08" db="UniProtKB">
        <authorList>
            <consortium name="Ensembl"/>
        </authorList>
    </citation>
    <scope>IDENTIFICATION</scope>
</reference>
<evidence type="ECO:0000313" key="4">
    <source>
        <dbReference type="Proteomes" id="UP000005226"/>
    </source>
</evidence>
<dbReference type="PANTHER" id="PTHR36878">
    <property type="entry name" value="SMALL INTEGRAL MEMBRANE PROTEIN 30"/>
    <property type="match status" value="1"/>
</dbReference>